<organism evidence="11 12">
    <name type="scientific">Paraburkholderia fynbosensis</name>
    <dbReference type="NCBI Taxonomy" id="1200993"/>
    <lineage>
        <taxon>Bacteria</taxon>
        <taxon>Pseudomonadati</taxon>
        <taxon>Pseudomonadota</taxon>
        <taxon>Betaproteobacteria</taxon>
        <taxon>Burkholderiales</taxon>
        <taxon>Burkholderiaceae</taxon>
        <taxon>Paraburkholderia</taxon>
    </lineage>
</organism>
<dbReference type="CDD" id="cd06261">
    <property type="entry name" value="TM_PBP2"/>
    <property type="match status" value="1"/>
</dbReference>
<keyword evidence="8 9" id="KW-0472">Membrane</keyword>
<dbReference type="InterPro" id="IPR010065">
    <property type="entry name" value="AA_ABC_transptr_permease_3TM"/>
</dbReference>
<dbReference type="RefSeq" id="WP_175165802.1">
    <property type="nucleotide sequence ID" value="NZ_CADIKI010000029.1"/>
</dbReference>
<dbReference type="PANTHER" id="PTHR30614:SF0">
    <property type="entry name" value="L-CYSTINE TRANSPORT SYSTEM PERMEASE PROTEIN TCYL"/>
    <property type="match status" value="1"/>
</dbReference>
<sequence length="214" mass="23455">MTAYDYWSITQGALATISLSLISIVLGVPLGLGLALIRWAKVPVLGRIVYSYVSIVRSCPTVTLTLLVFFALPQLGLSLDPVPAAIAALTISTSAFNCEIWRSAFVEFPRDQYDAALSFAMPRFTRIRRIVLPQVYRASLPGLVNEMTLQIKSTPAVAVIGIVEITRAALRVGSNTYEPLPPFIFALVLYGLIVFALIRLKRMVEKRLRTGGLA</sequence>
<keyword evidence="7 9" id="KW-1133">Transmembrane helix</keyword>
<dbReference type="AlphaFoldDB" id="A0A6J5GYE8"/>
<feature type="transmembrane region" description="Helical" evidence="9">
    <location>
        <begin position="180"/>
        <end position="200"/>
    </location>
</feature>
<keyword evidence="3 9" id="KW-0813">Transport</keyword>
<feature type="transmembrane region" description="Helical" evidence="9">
    <location>
        <begin position="49"/>
        <end position="72"/>
    </location>
</feature>
<dbReference type="InterPro" id="IPR000515">
    <property type="entry name" value="MetI-like"/>
</dbReference>
<dbReference type="EMBL" id="CADIKI010000029">
    <property type="protein sequence ID" value="CAB3809297.1"/>
    <property type="molecule type" value="Genomic_DNA"/>
</dbReference>
<evidence type="ECO:0000256" key="2">
    <source>
        <dbReference type="ARBA" id="ARBA00010072"/>
    </source>
</evidence>
<reference evidence="11 12" key="1">
    <citation type="submission" date="2020-04" db="EMBL/GenBank/DDBJ databases">
        <authorList>
            <person name="De Canck E."/>
        </authorList>
    </citation>
    <scope>NUCLEOTIDE SEQUENCE [LARGE SCALE GENOMIC DNA]</scope>
    <source>
        <strain evidence="11 12">LMG 27177</strain>
    </source>
</reference>
<keyword evidence="6" id="KW-0029">Amino-acid transport</keyword>
<dbReference type="Pfam" id="PF00528">
    <property type="entry name" value="BPD_transp_1"/>
    <property type="match status" value="1"/>
</dbReference>
<comment type="subcellular location">
    <subcellularLocation>
        <location evidence="1">Cell inner membrane</location>
        <topology evidence="1">Multi-pass membrane protein</topology>
    </subcellularLocation>
    <subcellularLocation>
        <location evidence="9">Cell membrane</location>
        <topology evidence="9">Multi-pass membrane protein</topology>
    </subcellularLocation>
</comment>
<feature type="transmembrane region" description="Helical" evidence="9">
    <location>
        <begin position="12"/>
        <end position="37"/>
    </location>
</feature>
<dbReference type="InterPro" id="IPR043429">
    <property type="entry name" value="ArtM/GltK/GlnP/TcyL/YhdX-like"/>
</dbReference>
<dbReference type="Gene3D" id="1.10.3720.10">
    <property type="entry name" value="MetI-like"/>
    <property type="match status" value="1"/>
</dbReference>
<dbReference type="SUPFAM" id="SSF161098">
    <property type="entry name" value="MetI-like"/>
    <property type="match status" value="1"/>
</dbReference>
<protein>
    <submittedName>
        <fullName evidence="11">L-cystine transport system permease protein YecS</fullName>
    </submittedName>
</protein>
<proteinExistence type="inferred from homology"/>
<evidence type="ECO:0000256" key="1">
    <source>
        <dbReference type="ARBA" id="ARBA00004429"/>
    </source>
</evidence>
<dbReference type="PROSITE" id="PS50928">
    <property type="entry name" value="ABC_TM1"/>
    <property type="match status" value="1"/>
</dbReference>
<dbReference type="PANTHER" id="PTHR30614">
    <property type="entry name" value="MEMBRANE COMPONENT OF AMINO ACID ABC TRANSPORTER"/>
    <property type="match status" value="1"/>
</dbReference>
<keyword evidence="5 9" id="KW-0812">Transmembrane</keyword>
<dbReference type="NCBIfam" id="TIGR01726">
    <property type="entry name" value="HEQRo_perm_3TM"/>
    <property type="match status" value="1"/>
</dbReference>
<evidence type="ECO:0000256" key="5">
    <source>
        <dbReference type="ARBA" id="ARBA00022692"/>
    </source>
</evidence>
<name>A0A6J5GYE8_9BURK</name>
<comment type="similarity">
    <text evidence="2">Belongs to the binding-protein-dependent transport system permease family. HisMQ subfamily.</text>
</comment>
<evidence type="ECO:0000313" key="11">
    <source>
        <dbReference type="EMBL" id="CAB3809297.1"/>
    </source>
</evidence>
<evidence type="ECO:0000256" key="7">
    <source>
        <dbReference type="ARBA" id="ARBA00022989"/>
    </source>
</evidence>
<gene>
    <name evidence="11" type="primary">yecS_10</name>
    <name evidence="11" type="ORF">LMG27177_06767</name>
</gene>
<evidence type="ECO:0000256" key="9">
    <source>
        <dbReference type="RuleBase" id="RU363032"/>
    </source>
</evidence>
<keyword evidence="4" id="KW-1003">Cell membrane</keyword>
<accession>A0A6J5GYE8</accession>
<keyword evidence="12" id="KW-1185">Reference proteome</keyword>
<dbReference type="GO" id="GO:0043190">
    <property type="term" value="C:ATP-binding cassette (ABC) transporter complex"/>
    <property type="evidence" value="ECO:0007669"/>
    <property type="project" value="InterPro"/>
</dbReference>
<evidence type="ECO:0000256" key="3">
    <source>
        <dbReference type="ARBA" id="ARBA00022448"/>
    </source>
</evidence>
<feature type="domain" description="ABC transmembrane type-1" evidence="10">
    <location>
        <begin position="13"/>
        <end position="198"/>
    </location>
</feature>
<evidence type="ECO:0000256" key="6">
    <source>
        <dbReference type="ARBA" id="ARBA00022970"/>
    </source>
</evidence>
<dbReference type="Proteomes" id="UP000494252">
    <property type="component" value="Unassembled WGS sequence"/>
</dbReference>
<evidence type="ECO:0000256" key="8">
    <source>
        <dbReference type="ARBA" id="ARBA00023136"/>
    </source>
</evidence>
<evidence type="ECO:0000313" key="12">
    <source>
        <dbReference type="Proteomes" id="UP000494252"/>
    </source>
</evidence>
<evidence type="ECO:0000256" key="4">
    <source>
        <dbReference type="ARBA" id="ARBA00022475"/>
    </source>
</evidence>
<dbReference type="InterPro" id="IPR035906">
    <property type="entry name" value="MetI-like_sf"/>
</dbReference>
<evidence type="ECO:0000259" key="10">
    <source>
        <dbReference type="PROSITE" id="PS50928"/>
    </source>
</evidence>
<dbReference type="GO" id="GO:0015184">
    <property type="term" value="F:L-cystine transmembrane transporter activity"/>
    <property type="evidence" value="ECO:0007669"/>
    <property type="project" value="TreeGrafter"/>
</dbReference>